<feature type="transmembrane region" description="Helical" evidence="7">
    <location>
        <begin position="160"/>
        <end position="189"/>
    </location>
</feature>
<evidence type="ECO:0000256" key="4">
    <source>
        <dbReference type="ARBA" id="ARBA00022989"/>
    </source>
</evidence>
<keyword evidence="4 7" id="KW-1133">Transmembrane helix</keyword>
<reference evidence="9" key="1">
    <citation type="submission" date="2021-02" db="EMBL/GenBank/DDBJ databases">
        <title>Leucobacter sp. CX169.</title>
        <authorList>
            <person name="Cheng Y."/>
        </authorList>
    </citation>
    <scope>NUCLEOTIDE SEQUENCE [LARGE SCALE GENOMIC DNA]</scope>
    <source>
        <strain evidence="9">JY899</strain>
    </source>
</reference>
<evidence type="ECO:0000256" key="1">
    <source>
        <dbReference type="ARBA" id="ARBA00004141"/>
    </source>
</evidence>
<sequence length="481" mass="51010">MTAAPRAASPGRLPEFLLTVIAVLIGVGAYALVNLGAEGSLPGNFVIISAGALGVALTAHLLIRWAAPYADPVILPSALALNGLGIAVIDRLDIAKNTSHASSQAVFTLLGLTVAVLTVVVLRDHRILRRFTYTSLVIGALLLLLPLIPGLGREIYGARIWINIAGFSFQPAELAKIFLAVFFAGYLVVNRDNLALAGPKFLRLQLPQLRHLAPILLAWAVCIAVLIFQKDLGTSILFFGLFVSMLYVATDRLSWMIIGGLLALGGGFVAFQAFPHVTARFTVWLNAMDPDVYNAPFGSYQVVQSNFGMASGGLFGAGLGQGYPGIVPQANSDFIISSIGEELGMIGVFAVLSLYLVIVVRGLRSAAYVRDGFGKLLASGLSFVIALQVFVVVGGVTRLIPLTGLTLPLVALGGSSLLCNWIVIGLLLRVSNAAREPQIRSSEPLPPAWEYDGGGEPPHERTPRSPSSPADRQETQAVQLT</sequence>
<feature type="transmembrane region" description="Helical" evidence="7">
    <location>
        <begin position="70"/>
        <end position="89"/>
    </location>
</feature>
<name>A0ABS2TC63_9ACTO</name>
<evidence type="ECO:0000256" key="7">
    <source>
        <dbReference type="SAM" id="Phobius"/>
    </source>
</evidence>
<dbReference type="PANTHER" id="PTHR30474:SF3">
    <property type="entry name" value="PEPTIDOGLYCAN GLYCOSYLTRANSFERASE RODA"/>
    <property type="match status" value="1"/>
</dbReference>
<comment type="caution">
    <text evidence="8">The sequence shown here is derived from an EMBL/GenBank/DDBJ whole genome shotgun (WGS) entry which is preliminary data.</text>
</comment>
<keyword evidence="3" id="KW-0133">Cell shape</keyword>
<dbReference type="RefSeq" id="WP_187995846.1">
    <property type="nucleotide sequence ID" value="NZ_JACEXG010000001.1"/>
</dbReference>
<evidence type="ECO:0000256" key="3">
    <source>
        <dbReference type="ARBA" id="ARBA00022960"/>
    </source>
</evidence>
<feature type="transmembrane region" description="Helical" evidence="7">
    <location>
        <begin position="343"/>
        <end position="364"/>
    </location>
</feature>
<feature type="transmembrane region" description="Helical" evidence="7">
    <location>
        <begin position="255"/>
        <end position="274"/>
    </location>
</feature>
<evidence type="ECO:0000256" key="5">
    <source>
        <dbReference type="ARBA" id="ARBA00023136"/>
    </source>
</evidence>
<evidence type="ECO:0000256" key="6">
    <source>
        <dbReference type="SAM" id="MobiDB-lite"/>
    </source>
</evidence>
<proteinExistence type="predicted"/>
<feature type="transmembrane region" description="Helical" evidence="7">
    <location>
        <begin position="376"/>
        <end position="400"/>
    </location>
</feature>
<feature type="region of interest" description="Disordered" evidence="6">
    <location>
        <begin position="438"/>
        <end position="481"/>
    </location>
</feature>
<keyword evidence="5 7" id="KW-0472">Membrane</keyword>
<feature type="transmembrane region" description="Helical" evidence="7">
    <location>
        <begin position="131"/>
        <end position="148"/>
    </location>
</feature>
<feature type="transmembrane region" description="Helical" evidence="7">
    <location>
        <begin position="45"/>
        <end position="63"/>
    </location>
</feature>
<accession>A0ABS2TC63</accession>
<dbReference type="InterPro" id="IPR001182">
    <property type="entry name" value="FtsW/RodA"/>
</dbReference>
<gene>
    <name evidence="8" type="ORF">JVW63_00635</name>
</gene>
<keyword evidence="2 7" id="KW-0812">Transmembrane</keyword>
<feature type="compositionally biased region" description="Polar residues" evidence="6">
    <location>
        <begin position="464"/>
        <end position="481"/>
    </location>
</feature>
<dbReference type="EMBL" id="JAFFJS010000001">
    <property type="protein sequence ID" value="MBM9432222.1"/>
    <property type="molecule type" value="Genomic_DNA"/>
</dbReference>
<comment type="subcellular location">
    <subcellularLocation>
        <location evidence="1">Membrane</location>
        <topology evidence="1">Multi-pass membrane protein</topology>
    </subcellularLocation>
</comment>
<dbReference type="PANTHER" id="PTHR30474">
    <property type="entry name" value="CELL CYCLE PROTEIN"/>
    <property type="match status" value="1"/>
</dbReference>
<protein>
    <submittedName>
        <fullName evidence="8">FtsW/RodA/SpoVE family cell cycle protein</fullName>
    </submittedName>
</protein>
<dbReference type="Pfam" id="PF01098">
    <property type="entry name" value="FTSW_RODA_SPOVE"/>
    <property type="match status" value="1"/>
</dbReference>
<evidence type="ECO:0000313" key="9">
    <source>
        <dbReference type="Proteomes" id="UP000705983"/>
    </source>
</evidence>
<feature type="transmembrane region" description="Helical" evidence="7">
    <location>
        <begin position="209"/>
        <end position="228"/>
    </location>
</feature>
<organism evidence="8 9">
    <name type="scientific">Flaviflexus equikiangi</name>
    <dbReference type="NCBI Taxonomy" id="2758573"/>
    <lineage>
        <taxon>Bacteria</taxon>
        <taxon>Bacillati</taxon>
        <taxon>Actinomycetota</taxon>
        <taxon>Actinomycetes</taxon>
        <taxon>Actinomycetales</taxon>
        <taxon>Actinomycetaceae</taxon>
        <taxon>Flaviflexus</taxon>
    </lineage>
</organism>
<feature type="transmembrane region" description="Helical" evidence="7">
    <location>
        <begin position="234"/>
        <end position="250"/>
    </location>
</feature>
<evidence type="ECO:0000313" key="8">
    <source>
        <dbReference type="EMBL" id="MBM9432222.1"/>
    </source>
</evidence>
<dbReference type="Proteomes" id="UP000705983">
    <property type="component" value="Unassembled WGS sequence"/>
</dbReference>
<feature type="transmembrane region" description="Helical" evidence="7">
    <location>
        <begin position="406"/>
        <end position="428"/>
    </location>
</feature>
<feature type="transmembrane region" description="Helical" evidence="7">
    <location>
        <begin position="16"/>
        <end position="33"/>
    </location>
</feature>
<keyword evidence="9" id="KW-1185">Reference proteome</keyword>
<feature type="transmembrane region" description="Helical" evidence="7">
    <location>
        <begin position="101"/>
        <end position="122"/>
    </location>
</feature>
<evidence type="ECO:0000256" key="2">
    <source>
        <dbReference type="ARBA" id="ARBA00022692"/>
    </source>
</evidence>